<comment type="caution">
    <text evidence="1">The sequence shown here is derived from an EMBL/GenBank/DDBJ whole genome shotgun (WGS) entry which is preliminary data.</text>
</comment>
<evidence type="ECO:0000313" key="2">
    <source>
        <dbReference type="Proteomes" id="UP000324800"/>
    </source>
</evidence>
<organism evidence="1 2">
    <name type="scientific">Streblomastix strix</name>
    <dbReference type="NCBI Taxonomy" id="222440"/>
    <lineage>
        <taxon>Eukaryota</taxon>
        <taxon>Metamonada</taxon>
        <taxon>Preaxostyla</taxon>
        <taxon>Oxymonadida</taxon>
        <taxon>Streblomastigidae</taxon>
        <taxon>Streblomastix</taxon>
    </lineage>
</organism>
<dbReference type="EMBL" id="SNRW01024289">
    <property type="protein sequence ID" value="KAA6362368.1"/>
    <property type="molecule type" value="Genomic_DNA"/>
</dbReference>
<proteinExistence type="predicted"/>
<name>A0A5J4TW85_9EUKA</name>
<dbReference type="OrthoDB" id="10264864at2759"/>
<sequence length="106" mass="12466">SDEQEEEEPRITYFLCLQDIIGLDTAIKSNLDSLWFFDKETIWYEYVRLTKQQALVLATAFYKSFRLDALDAYRQTSACGSAQSKVIHFSTQTKWFRTSKNQSNLY</sequence>
<accession>A0A5J4TW85</accession>
<dbReference type="AlphaFoldDB" id="A0A5J4TW85"/>
<feature type="non-terminal residue" evidence="1">
    <location>
        <position position="1"/>
    </location>
</feature>
<gene>
    <name evidence="1" type="ORF">EZS28_042105</name>
</gene>
<reference evidence="1 2" key="1">
    <citation type="submission" date="2019-03" db="EMBL/GenBank/DDBJ databases">
        <title>Single cell metagenomics reveals metabolic interactions within the superorganism composed of flagellate Streblomastix strix and complex community of Bacteroidetes bacteria on its surface.</title>
        <authorList>
            <person name="Treitli S.C."/>
            <person name="Kolisko M."/>
            <person name="Husnik F."/>
            <person name="Keeling P."/>
            <person name="Hampl V."/>
        </authorList>
    </citation>
    <scope>NUCLEOTIDE SEQUENCE [LARGE SCALE GENOMIC DNA]</scope>
    <source>
        <strain evidence="1">ST1C</strain>
    </source>
</reference>
<protein>
    <submittedName>
        <fullName evidence="1">Uncharacterized protein</fullName>
    </submittedName>
</protein>
<evidence type="ECO:0000313" key="1">
    <source>
        <dbReference type="EMBL" id="KAA6362368.1"/>
    </source>
</evidence>
<dbReference type="Proteomes" id="UP000324800">
    <property type="component" value="Unassembled WGS sequence"/>
</dbReference>